<dbReference type="Gene3D" id="3.10.50.40">
    <property type="match status" value="1"/>
</dbReference>
<evidence type="ECO:0000259" key="7">
    <source>
        <dbReference type="PROSITE" id="PS50059"/>
    </source>
</evidence>
<dbReference type="STRING" id="451379.A0A0N5AMM9"/>
<keyword evidence="6" id="KW-1133">Transmembrane helix</keyword>
<keyword evidence="1" id="KW-0677">Repeat</keyword>
<dbReference type="GO" id="GO:0005740">
    <property type="term" value="C:mitochondrial envelope"/>
    <property type="evidence" value="ECO:0007669"/>
    <property type="project" value="TreeGrafter"/>
</dbReference>
<organism evidence="8 9">
    <name type="scientific">Syphacia muris</name>
    <dbReference type="NCBI Taxonomy" id="451379"/>
    <lineage>
        <taxon>Eukaryota</taxon>
        <taxon>Metazoa</taxon>
        <taxon>Ecdysozoa</taxon>
        <taxon>Nematoda</taxon>
        <taxon>Chromadorea</taxon>
        <taxon>Rhabditida</taxon>
        <taxon>Spirurina</taxon>
        <taxon>Oxyuridomorpha</taxon>
        <taxon>Oxyuroidea</taxon>
        <taxon>Oxyuridae</taxon>
        <taxon>Syphacia</taxon>
    </lineage>
</organism>
<keyword evidence="6" id="KW-0472">Membrane</keyword>
<dbReference type="AlphaFoldDB" id="A0A0N5AMM9"/>
<dbReference type="SUPFAM" id="SSF54534">
    <property type="entry name" value="FKBP-like"/>
    <property type="match status" value="1"/>
</dbReference>
<evidence type="ECO:0000313" key="9">
    <source>
        <dbReference type="WBParaSite" id="SMUV_0000584201-mRNA-1"/>
    </source>
</evidence>
<dbReference type="WBParaSite" id="SMUV_0000584201-mRNA-1">
    <property type="protein sequence ID" value="SMUV_0000584201-mRNA-1"/>
    <property type="gene ID" value="SMUV_0000584201"/>
</dbReference>
<feature type="repeat" description="TPR" evidence="4">
    <location>
        <begin position="332"/>
        <end position="365"/>
    </location>
</feature>
<dbReference type="GO" id="GO:0005829">
    <property type="term" value="C:cytosol"/>
    <property type="evidence" value="ECO:0007669"/>
    <property type="project" value="TreeGrafter"/>
</dbReference>
<dbReference type="EC" id="5.2.1.8" evidence="3"/>
<dbReference type="PANTHER" id="PTHR46512:SF1">
    <property type="entry name" value="PEPTIDYLPROLYL ISOMERASE"/>
    <property type="match status" value="1"/>
</dbReference>
<dbReference type="InterPro" id="IPR050754">
    <property type="entry name" value="FKBP4/5/8-like"/>
</dbReference>
<name>A0A0N5AMM9_9BILA</name>
<dbReference type="PANTHER" id="PTHR46512">
    <property type="entry name" value="PEPTIDYLPROLYL ISOMERASE"/>
    <property type="match status" value="1"/>
</dbReference>
<keyword evidence="8" id="KW-1185">Reference proteome</keyword>
<evidence type="ECO:0000256" key="4">
    <source>
        <dbReference type="PROSITE-ProRule" id="PRU00339"/>
    </source>
</evidence>
<reference evidence="9" key="1">
    <citation type="submission" date="2017-02" db="UniProtKB">
        <authorList>
            <consortium name="WormBaseParasite"/>
        </authorList>
    </citation>
    <scope>IDENTIFICATION</scope>
</reference>
<evidence type="ECO:0000256" key="5">
    <source>
        <dbReference type="SAM" id="MobiDB-lite"/>
    </source>
</evidence>
<evidence type="ECO:0000256" key="3">
    <source>
        <dbReference type="PROSITE-ProRule" id="PRU00277"/>
    </source>
</evidence>
<dbReference type="Pfam" id="PF13181">
    <property type="entry name" value="TPR_8"/>
    <property type="match status" value="2"/>
</dbReference>
<evidence type="ECO:0000313" key="8">
    <source>
        <dbReference type="Proteomes" id="UP000046393"/>
    </source>
</evidence>
<dbReference type="GO" id="GO:0012505">
    <property type="term" value="C:endomembrane system"/>
    <property type="evidence" value="ECO:0007669"/>
    <property type="project" value="TreeGrafter"/>
</dbReference>
<dbReference type="InterPro" id="IPR019734">
    <property type="entry name" value="TPR_rpt"/>
</dbReference>
<dbReference type="GO" id="GO:0016020">
    <property type="term" value="C:membrane"/>
    <property type="evidence" value="ECO:0007669"/>
    <property type="project" value="TreeGrafter"/>
</dbReference>
<dbReference type="InterPro" id="IPR001179">
    <property type="entry name" value="PPIase_FKBP_dom"/>
</dbReference>
<evidence type="ECO:0000256" key="2">
    <source>
        <dbReference type="ARBA" id="ARBA00022803"/>
    </source>
</evidence>
<keyword evidence="6" id="KW-0812">Transmembrane</keyword>
<dbReference type="PROSITE" id="PS50059">
    <property type="entry name" value="FKBP_PPIASE"/>
    <property type="match status" value="1"/>
</dbReference>
<sequence length="451" mass="50471">MATGEGDLQKVSLNSDDVIGNEVLRSRRAVSSGEPSSDGSADEERSALSDSDLADALRIKTIATQAKGPSSDALEVECRAEQKLHESKGSGDTSEEEQVKVVGEWIDLVGNGELLYQVKLKLFCFLICFLSFLSVCDAIFQILKIGNDRKPRNGQEVSISVVDQTFGVDSSSEITFILGYSMVIEAWEQSVSSMCEDEVGIVKSSCRFAYGSFGNPDRNIPPNQDMEYKIHLLRIGEIITVPEAPKTSIINYVQPLNGRGKYYYNRKEYDKAIFVYKRCLDLAGGFANSDEQIRSQISLVHSNLAACYAKLDDWKASLNSTIEALKLNGRDKKTLFRQAVAYKNMNMIPEALKSLNAALEVDPNDLVVANKLKCYKILGQKCSEREKKMYKRMLSGMGTKDSTEDDRLLLLLRKFLNRNHYYITFAVVLFASVAIYSFNKSFHSYISSFFE</sequence>
<protein>
    <recommendedName>
        <fullName evidence="3">peptidylprolyl isomerase</fullName>
        <ecNumber evidence="3">5.2.1.8</ecNumber>
    </recommendedName>
</protein>
<evidence type="ECO:0000256" key="1">
    <source>
        <dbReference type="ARBA" id="ARBA00022737"/>
    </source>
</evidence>
<keyword evidence="2 4" id="KW-0802">TPR repeat</keyword>
<dbReference type="Gene3D" id="1.25.40.10">
    <property type="entry name" value="Tetratricopeptide repeat domain"/>
    <property type="match status" value="1"/>
</dbReference>
<feature type="transmembrane region" description="Helical" evidence="6">
    <location>
        <begin position="421"/>
        <end position="438"/>
    </location>
</feature>
<evidence type="ECO:0000256" key="6">
    <source>
        <dbReference type="SAM" id="Phobius"/>
    </source>
</evidence>
<comment type="catalytic activity">
    <reaction evidence="3">
        <text>[protein]-peptidylproline (omega=180) = [protein]-peptidylproline (omega=0)</text>
        <dbReference type="Rhea" id="RHEA:16237"/>
        <dbReference type="Rhea" id="RHEA-COMP:10747"/>
        <dbReference type="Rhea" id="RHEA-COMP:10748"/>
        <dbReference type="ChEBI" id="CHEBI:83833"/>
        <dbReference type="ChEBI" id="CHEBI:83834"/>
        <dbReference type="EC" id="5.2.1.8"/>
    </reaction>
</comment>
<feature type="region of interest" description="Disordered" evidence="5">
    <location>
        <begin position="24"/>
        <end position="49"/>
    </location>
</feature>
<keyword evidence="3" id="KW-0697">Rotamase</keyword>
<dbReference type="GO" id="GO:0043066">
    <property type="term" value="P:negative regulation of apoptotic process"/>
    <property type="evidence" value="ECO:0007669"/>
    <property type="project" value="TreeGrafter"/>
</dbReference>
<proteinExistence type="predicted"/>
<keyword evidence="3" id="KW-0413">Isomerase</keyword>
<feature type="domain" description="PPIase FKBP-type" evidence="7">
    <location>
        <begin position="168"/>
        <end position="236"/>
    </location>
</feature>
<dbReference type="Pfam" id="PF00254">
    <property type="entry name" value="FKBP_C"/>
    <property type="match status" value="1"/>
</dbReference>
<dbReference type="PROSITE" id="PS50005">
    <property type="entry name" value="TPR"/>
    <property type="match status" value="1"/>
</dbReference>
<dbReference type="Proteomes" id="UP000046393">
    <property type="component" value="Unplaced"/>
</dbReference>
<dbReference type="SUPFAM" id="SSF48452">
    <property type="entry name" value="TPR-like"/>
    <property type="match status" value="1"/>
</dbReference>
<dbReference type="InterPro" id="IPR011990">
    <property type="entry name" value="TPR-like_helical_dom_sf"/>
</dbReference>
<dbReference type="GO" id="GO:0003755">
    <property type="term" value="F:peptidyl-prolyl cis-trans isomerase activity"/>
    <property type="evidence" value="ECO:0007669"/>
    <property type="project" value="UniProtKB-KW"/>
</dbReference>
<dbReference type="InterPro" id="IPR046357">
    <property type="entry name" value="PPIase_dom_sf"/>
</dbReference>
<accession>A0A0N5AMM9</accession>
<dbReference type="SMART" id="SM00028">
    <property type="entry name" value="TPR"/>
    <property type="match status" value="3"/>
</dbReference>
<dbReference type="GO" id="GO:0044183">
    <property type="term" value="F:protein folding chaperone"/>
    <property type="evidence" value="ECO:0007669"/>
    <property type="project" value="TreeGrafter"/>
</dbReference>